<evidence type="ECO:0000313" key="2">
    <source>
        <dbReference type="Proteomes" id="UP000034681"/>
    </source>
</evidence>
<name>A0A0M2PU50_PROHO</name>
<dbReference type="AlphaFoldDB" id="A0A0M2PU50"/>
<dbReference type="Pfam" id="PF14234">
    <property type="entry name" value="DUF4336"/>
    <property type="match status" value="1"/>
</dbReference>
<dbReference type="eggNOG" id="ENOG502Z7P6">
    <property type="taxonomic scope" value="Bacteria"/>
</dbReference>
<dbReference type="EMBL" id="AJTX02000007">
    <property type="protein sequence ID" value="KKI98642.1"/>
    <property type="molecule type" value="Genomic_DNA"/>
</dbReference>
<gene>
    <name evidence="1" type="ORF">PROH_17385</name>
</gene>
<organism evidence="1 2">
    <name type="scientific">Prochlorothrix hollandica PCC 9006 = CALU 1027</name>
    <dbReference type="NCBI Taxonomy" id="317619"/>
    <lineage>
        <taxon>Bacteria</taxon>
        <taxon>Bacillati</taxon>
        <taxon>Cyanobacteriota</taxon>
        <taxon>Cyanophyceae</taxon>
        <taxon>Prochlorotrichales</taxon>
        <taxon>Prochlorotrichaceae</taxon>
        <taxon>Prochlorothrix</taxon>
    </lineage>
</organism>
<accession>A0A0M2PU50</accession>
<evidence type="ECO:0008006" key="3">
    <source>
        <dbReference type="Google" id="ProtNLM"/>
    </source>
</evidence>
<dbReference type="InterPro" id="IPR025638">
    <property type="entry name" value="DUF4336"/>
</dbReference>
<dbReference type="OrthoDB" id="537092at2"/>
<keyword evidence="2" id="KW-1185">Reference proteome</keyword>
<comment type="caution">
    <text evidence="1">The sequence shown here is derived from an EMBL/GenBank/DDBJ whole genome shotgun (WGS) entry which is preliminary data.</text>
</comment>
<dbReference type="PANTHER" id="PTHR33835:SF2">
    <property type="entry name" value="LYSINE-TRNA LIGASE"/>
    <property type="match status" value="1"/>
</dbReference>
<dbReference type="Proteomes" id="UP000034681">
    <property type="component" value="Unassembled WGS sequence"/>
</dbReference>
<reference evidence="1" key="1">
    <citation type="submission" date="2012-04" db="EMBL/GenBank/DDBJ databases">
        <authorList>
            <person name="Borisov I.G."/>
            <person name="Ivanikova N.V."/>
            <person name="Pinevich A.V."/>
        </authorList>
    </citation>
    <scope>NUCLEOTIDE SEQUENCE [LARGE SCALE GENOMIC DNA]</scope>
    <source>
        <strain evidence="1">CALU 1027</strain>
    </source>
</reference>
<dbReference type="RefSeq" id="WP_017712092.1">
    <property type="nucleotide sequence ID" value="NZ_KB235936.1"/>
</dbReference>
<evidence type="ECO:0000313" key="1">
    <source>
        <dbReference type="EMBL" id="KKI98642.1"/>
    </source>
</evidence>
<protein>
    <recommendedName>
        <fullName evidence="3">DUF4336 domain-containing protein</fullName>
    </recommendedName>
</protein>
<sequence length="412" mass="46649">MVQPPSAAFAQPPRSPQWNWPYWPIVPLYPYGQRRTLCRELIPDSLWVLEQIQGIFYVTVPIRMTVVRLQKGGLLVYAPVAPTPECVGLMRGLEQRHGTVRHIILPTVTGIEHKVFVGPFARRFPQATVFVAANQWSFPLDLPLPWLGLPWRRTQILPTDSSAAPFGDEFDYASLGPLSLGLGPFEEVAFFHRSTRTLLLTDTIIGIDPDPPAVVQLNPFPLLFHGRDHALDSVTDSPEVRRKGWQRICLFGLYFRPSALTVTGWVQSFQDAAQGRDRSRANYFGLFPVQWGEEWQQSFAALRGEGRLLVAPILQTLILSRDPQSTLAWADRVSRWPLQRIVPCHFSAPLAATPQQFRAAFTFLEQDTRFKGGWAGWRRRSLPEADLQVLRRFSQILDDTGLAPPAQTRSVQ</sequence>
<proteinExistence type="predicted"/>
<dbReference type="STRING" id="317619.GCA_000332315_01575"/>
<dbReference type="PANTHER" id="PTHR33835">
    <property type="entry name" value="YALI0C07656P"/>
    <property type="match status" value="1"/>
</dbReference>